<keyword evidence="3" id="KW-1185">Reference proteome</keyword>
<dbReference type="STRING" id="693.AKJ17_03580"/>
<reference evidence="3" key="1">
    <citation type="submission" date="2015-08" db="EMBL/GenBank/DDBJ databases">
        <title>Vibrio galatheae sp. nov., a novel member of the Vibrionaceae family isolated from the Solomon Islands.</title>
        <authorList>
            <person name="Giubergia S."/>
            <person name="Machado H."/>
            <person name="Mateiu R.V."/>
            <person name="Gram L."/>
        </authorList>
    </citation>
    <scope>NUCLEOTIDE SEQUENCE [LARGE SCALE GENOMIC DNA]</scope>
    <source>
        <strain evidence="3">DSM 19584</strain>
    </source>
</reference>
<keyword evidence="1" id="KW-0812">Transmembrane</keyword>
<evidence type="ECO:0000313" key="3">
    <source>
        <dbReference type="Proteomes" id="UP000037515"/>
    </source>
</evidence>
<accession>A0A0M0HRP9</accession>
<dbReference type="OrthoDB" id="4257348at2"/>
<dbReference type="InterPro" id="IPR008407">
    <property type="entry name" value="Brnchd-chn_aa_trnsp_AzlD"/>
</dbReference>
<dbReference type="RefSeq" id="WP_053394417.1">
    <property type="nucleotide sequence ID" value="NZ_LHPJ01000004.1"/>
</dbReference>
<sequence length="102" mass="11567">MILLSIFAMTLLVFVSRYLFLEPRLPLKLNPQAQRLLSYSSPAVLTAIWAPIVFMPDKQLWLTPDNPYLIGAIVAAFTAWKTKNVLLTTFISMAIFLVLKLL</sequence>
<organism evidence="2 3">
    <name type="scientific">Vibrio nereis</name>
    <dbReference type="NCBI Taxonomy" id="693"/>
    <lineage>
        <taxon>Bacteria</taxon>
        <taxon>Pseudomonadati</taxon>
        <taxon>Pseudomonadota</taxon>
        <taxon>Gammaproteobacteria</taxon>
        <taxon>Vibrionales</taxon>
        <taxon>Vibrionaceae</taxon>
        <taxon>Vibrio</taxon>
    </lineage>
</organism>
<keyword evidence="1" id="KW-0472">Membrane</keyword>
<evidence type="ECO:0000256" key="1">
    <source>
        <dbReference type="SAM" id="Phobius"/>
    </source>
</evidence>
<name>A0A0M0HRP9_VIBNE</name>
<keyword evidence="1" id="KW-1133">Transmembrane helix</keyword>
<protein>
    <submittedName>
        <fullName evidence="2">Branched-chain amino acid ABC transporter</fullName>
    </submittedName>
</protein>
<feature type="transmembrane region" description="Helical" evidence="1">
    <location>
        <begin position="37"/>
        <end position="56"/>
    </location>
</feature>
<comment type="caution">
    <text evidence="2">The sequence shown here is derived from an EMBL/GenBank/DDBJ whole genome shotgun (WGS) entry which is preliminary data.</text>
</comment>
<dbReference type="AlphaFoldDB" id="A0A0M0HRP9"/>
<dbReference type="Pfam" id="PF05437">
    <property type="entry name" value="AzlD"/>
    <property type="match status" value="1"/>
</dbReference>
<gene>
    <name evidence="2" type="ORF">AKJ17_03580</name>
</gene>
<proteinExistence type="predicted"/>
<evidence type="ECO:0000313" key="2">
    <source>
        <dbReference type="EMBL" id="KOO04760.1"/>
    </source>
</evidence>
<feature type="transmembrane region" description="Helical" evidence="1">
    <location>
        <begin position="68"/>
        <end position="99"/>
    </location>
</feature>
<dbReference type="PATRIC" id="fig|693.5.peg.723"/>
<dbReference type="EMBL" id="LHPJ01000004">
    <property type="protein sequence ID" value="KOO04760.1"/>
    <property type="molecule type" value="Genomic_DNA"/>
</dbReference>
<dbReference type="Proteomes" id="UP000037515">
    <property type="component" value="Unassembled WGS sequence"/>
</dbReference>